<dbReference type="InterPro" id="IPR000361">
    <property type="entry name" value="ATAP_core_dom"/>
</dbReference>
<proteinExistence type="predicted"/>
<feature type="domain" description="NIF system FeS cluster assembly NifU C-terminal" evidence="1">
    <location>
        <begin position="124"/>
        <end position="189"/>
    </location>
</feature>
<evidence type="ECO:0000313" key="3">
    <source>
        <dbReference type="EMBL" id="SVC25116.1"/>
    </source>
</evidence>
<sequence length="213" mass="23053">MGQQEVNLAAEDTAVDTNPITFTTGAAMKVLEFAEATEQPNDTSLRVYVQGGRTSYECGFRFDEPRENDVILPQEGFDLLVDGFSFHLLRGASVDFVDSVSGGGFSVDNPNEPDPSSDPLFARVQQFINEKVNPGVQTHGGHVTLLEVKEGIAYVELGGGCQGCGMVDVTLKHGIERMLKEQIPEIESVYDTTDHASGQNPYFTQGKGGSFNV</sequence>
<dbReference type="AlphaFoldDB" id="A0A382KLQ1"/>
<dbReference type="GO" id="GO:0016226">
    <property type="term" value="P:iron-sulfur cluster assembly"/>
    <property type="evidence" value="ECO:0007669"/>
    <property type="project" value="InterPro"/>
</dbReference>
<dbReference type="InterPro" id="IPR034904">
    <property type="entry name" value="FSCA_dom_sf"/>
</dbReference>
<dbReference type="PANTHER" id="PTHR11178">
    <property type="entry name" value="IRON-SULFUR CLUSTER SCAFFOLD PROTEIN NFU-RELATED"/>
    <property type="match status" value="1"/>
</dbReference>
<reference evidence="3" key="1">
    <citation type="submission" date="2018-05" db="EMBL/GenBank/DDBJ databases">
        <authorList>
            <person name="Lanie J.A."/>
            <person name="Ng W.-L."/>
            <person name="Kazmierczak K.M."/>
            <person name="Andrzejewski T.M."/>
            <person name="Davidsen T.M."/>
            <person name="Wayne K.J."/>
            <person name="Tettelin H."/>
            <person name="Glass J.I."/>
            <person name="Rusch D."/>
            <person name="Podicherti R."/>
            <person name="Tsui H.-C.T."/>
            <person name="Winkler M.E."/>
        </authorList>
    </citation>
    <scope>NUCLEOTIDE SEQUENCE</scope>
</reference>
<dbReference type="GO" id="GO:0005506">
    <property type="term" value="F:iron ion binding"/>
    <property type="evidence" value="ECO:0007669"/>
    <property type="project" value="InterPro"/>
</dbReference>
<dbReference type="GO" id="GO:0051536">
    <property type="term" value="F:iron-sulfur cluster binding"/>
    <property type="evidence" value="ECO:0007669"/>
    <property type="project" value="InterPro"/>
</dbReference>
<name>A0A382KLQ1_9ZZZZ</name>
<dbReference type="Gene3D" id="3.30.300.130">
    <property type="entry name" value="Fe-S cluster assembly (FSCA)"/>
    <property type="match status" value="1"/>
</dbReference>
<dbReference type="Gene3D" id="2.60.300.12">
    <property type="entry name" value="HesB-like domain"/>
    <property type="match status" value="1"/>
</dbReference>
<organism evidence="3">
    <name type="scientific">marine metagenome</name>
    <dbReference type="NCBI Taxonomy" id="408172"/>
    <lineage>
        <taxon>unclassified sequences</taxon>
        <taxon>metagenomes</taxon>
        <taxon>ecological metagenomes</taxon>
    </lineage>
</organism>
<evidence type="ECO:0008006" key="4">
    <source>
        <dbReference type="Google" id="ProtNLM"/>
    </source>
</evidence>
<evidence type="ECO:0000259" key="2">
    <source>
        <dbReference type="Pfam" id="PF01521"/>
    </source>
</evidence>
<dbReference type="EMBL" id="UINC01081352">
    <property type="protein sequence ID" value="SVC25116.1"/>
    <property type="molecule type" value="Genomic_DNA"/>
</dbReference>
<protein>
    <recommendedName>
        <fullName evidence="4">NIF system FeS cluster assembly NifU C-terminal domain-containing protein</fullName>
    </recommendedName>
</protein>
<dbReference type="Pfam" id="PF01521">
    <property type="entry name" value="Fe-S_biosyn"/>
    <property type="match status" value="1"/>
</dbReference>
<evidence type="ECO:0000259" key="1">
    <source>
        <dbReference type="Pfam" id="PF01106"/>
    </source>
</evidence>
<accession>A0A382KLQ1</accession>
<feature type="domain" description="Core" evidence="2">
    <location>
        <begin position="20"/>
        <end position="111"/>
    </location>
</feature>
<gene>
    <name evidence="3" type="ORF">METZ01_LOCUS277970</name>
</gene>
<dbReference type="InterPro" id="IPR035903">
    <property type="entry name" value="HesB-like_dom_sf"/>
</dbReference>
<dbReference type="InterPro" id="IPR001075">
    <property type="entry name" value="NIF_FeS_clus_asmbl_NifU_C"/>
</dbReference>
<dbReference type="Pfam" id="PF01106">
    <property type="entry name" value="NifU"/>
    <property type="match status" value="1"/>
</dbReference>
<dbReference type="PANTHER" id="PTHR11178:SF51">
    <property type="entry name" value="FE_S BIOGENESIS PROTEIN NFUA"/>
    <property type="match status" value="1"/>
</dbReference>
<dbReference type="SUPFAM" id="SSF117916">
    <property type="entry name" value="Fe-S cluster assembly (FSCA) domain-like"/>
    <property type="match status" value="1"/>
</dbReference>
<dbReference type="SUPFAM" id="SSF89360">
    <property type="entry name" value="HesB-like domain"/>
    <property type="match status" value="1"/>
</dbReference>